<organism evidence="2">
    <name type="scientific">Tetraselmis sp. GSL018</name>
    <dbReference type="NCBI Taxonomy" id="582737"/>
    <lineage>
        <taxon>Eukaryota</taxon>
        <taxon>Viridiplantae</taxon>
        <taxon>Chlorophyta</taxon>
        <taxon>core chlorophytes</taxon>
        <taxon>Chlorodendrophyceae</taxon>
        <taxon>Chlorodendrales</taxon>
        <taxon>Chlorodendraceae</taxon>
        <taxon>Tetraselmis</taxon>
    </lineage>
</organism>
<dbReference type="AlphaFoldDB" id="A0A061R9W5"/>
<sequence length="106" mass="10951">EPGSESDAEAPAEESSEEERPDSDGAHFSAVWAREQAERGRDGGSPGEDLALGGRGDDDDDAAGTTEEGGGECSDEEMDDAEFEDASEDDAEEPEEAGVKPGGESD</sequence>
<evidence type="ECO:0000313" key="2">
    <source>
        <dbReference type="EMBL" id="JAC67465.1"/>
    </source>
</evidence>
<name>A0A061R9W5_9CHLO</name>
<feature type="non-terminal residue" evidence="2">
    <location>
        <position position="1"/>
    </location>
</feature>
<dbReference type="EMBL" id="GBEZ01019036">
    <property type="protein sequence ID" value="JAC67465.1"/>
    <property type="molecule type" value="Transcribed_RNA"/>
</dbReference>
<accession>A0A061R9W5</accession>
<feature type="region of interest" description="Disordered" evidence="1">
    <location>
        <begin position="1"/>
        <end position="106"/>
    </location>
</feature>
<reference evidence="2" key="1">
    <citation type="submission" date="2014-05" db="EMBL/GenBank/DDBJ databases">
        <title>The transcriptome of the halophilic microalga Tetraselmis sp. GSL018 isolated from the Great Salt Lake, Utah.</title>
        <authorList>
            <person name="Jinkerson R.E."/>
            <person name="D'Adamo S."/>
            <person name="Posewitz M.C."/>
        </authorList>
    </citation>
    <scope>NUCLEOTIDE SEQUENCE</scope>
    <source>
        <strain evidence="2">GSL018</strain>
    </source>
</reference>
<feature type="compositionally biased region" description="Acidic residues" evidence="1">
    <location>
        <begin position="69"/>
        <end position="96"/>
    </location>
</feature>
<gene>
    <name evidence="2" type="ORF">TSPGSL018_11079</name>
</gene>
<evidence type="ECO:0000256" key="1">
    <source>
        <dbReference type="SAM" id="MobiDB-lite"/>
    </source>
</evidence>
<feature type="compositionally biased region" description="Acidic residues" evidence="1">
    <location>
        <begin position="1"/>
        <end position="21"/>
    </location>
</feature>
<proteinExistence type="predicted"/>
<protein>
    <submittedName>
        <fullName evidence="2">Uncharacterized protein</fullName>
    </submittedName>
</protein>